<feature type="signal peptide" evidence="2">
    <location>
        <begin position="1"/>
        <end position="25"/>
    </location>
</feature>
<dbReference type="PROSITE" id="PS50891">
    <property type="entry name" value="LOB"/>
    <property type="match status" value="1"/>
</dbReference>
<accession>A0AA38L2A7</accession>
<feature type="non-terminal residue" evidence="4">
    <location>
        <position position="1"/>
    </location>
</feature>
<dbReference type="AlphaFoldDB" id="A0AA38L2A7"/>
<comment type="similarity">
    <text evidence="1">Belongs to the LOB domain-containing protein family.</text>
</comment>
<evidence type="ECO:0000313" key="5">
    <source>
        <dbReference type="Proteomes" id="UP000824469"/>
    </source>
</evidence>
<dbReference type="InterPro" id="IPR004883">
    <property type="entry name" value="LOB"/>
</dbReference>
<feature type="non-terminal residue" evidence="4">
    <location>
        <position position="136"/>
    </location>
</feature>
<dbReference type="EMBL" id="JAHRHJ020000007">
    <property type="protein sequence ID" value="KAH9308287.1"/>
    <property type="molecule type" value="Genomic_DNA"/>
</dbReference>
<evidence type="ECO:0000313" key="4">
    <source>
        <dbReference type="EMBL" id="KAH9308287.1"/>
    </source>
</evidence>
<dbReference type="PANTHER" id="PTHR31301">
    <property type="entry name" value="LOB DOMAIN-CONTAINING PROTEIN 4-RELATED"/>
    <property type="match status" value="1"/>
</dbReference>
<sequence length="136" mass="15315">CPSALCSRLRRRHFSFCFLIFMATACNTMKEAIHHATQVAAGFFIVPSKLFLVEKERKLASFGSKKAAAFLCVARKILRRRCGEKCVLTPYFPPDNPHKFATTHRVFGASNIIKMLKDLLNDGSVDAVRSMVYEAE</sequence>
<feature type="chain" id="PRO_5041258018" description="LOB domain-containing protein" evidence="2">
    <location>
        <begin position="26"/>
        <end position="136"/>
    </location>
</feature>
<organism evidence="4 5">
    <name type="scientific">Taxus chinensis</name>
    <name type="common">Chinese yew</name>
    <name type="synonym">Taxus wallichiana var. chinensis</name>
    <dbReference type="NCBI Taxonomy" id="29808"/>
    <lineage>
        <taxon>Eukaryota</taxon>
        <taxon>Viridiplantae</taxon>
        <taxon>Streptophyta</taxon>
        <taxon>Embryophyta</taxon>
        <taxon>Tracheophyta</taxon>
        <taxon>Spermatophyta</taxon>
        <taxon>Pinopsida</taxon>
        <taxon>Pinidae</taxon>
        <taxon>Conifers II</taxon>
        <taxon>Cupressales</taxon>
        <taxon>Taxaceae</taxon>
        <taxon>Taxus</taxon>
    </lineage>
</organism>
<reference evidence="4 5" key="1">
    <citation type="journal article" date="2021" name="Nat. Plants">
        <title>The Taxus genome provides insights into paclitaxel biosynthesis.</title>
        <authorList>
            <person name="Xiong X."/>
            <person name="Gou J."/>
            <person name="Liao Q."/>
            <person name="Li Y."/>
            <person name="Zhou Q."/>
            <person name="Bi G."/>
            <person name="Li C."/>
            <person name="Du R."/>
            <person name="Wang X."/>
            <person name="Sun T."/>
            <person name="Guo L."/>
            <person name="Liang H."/>
            <person name="Lu P."/>
            <person name="Wu Y."/>
            <person name="Zhang Z."/>
            <person name="Ro D.K."/>
            <person name="Shang Y."/>
            <person name="Huang S."/>
            <person name="Yan J."/>
        </authorList>
    </citation>
    <scope>NUCLEOTIDE SEQUENCE [LARGE SCALE GENOMIC DNA]</scope>
    <source>
        <strain evidence="4">Ta-2019</strain>
    </source>
</reference>
<evidence type="ECO:0000256" key="2">
    <source>
        <dbReference type="SAM" id="SignalP"/>
    </source>
</evidence>
<keyword evidence="5" id="KW-1185">Reference proteome</keyword>
<evidence type="ECO:0000259" key="3">
    <source>
        <dbReference type="PROSITE" id="PS50891"/>
    </source>
</evidence>
<keyword evidence="2" id="KW-0732">Signal</keyword>
<dbReference type="Pfam" id="PF03195">
    <property type="entry name" value="LOB"/>
    <property type="match status" value="1"/>
</dbReference>
<evidence type="ECO:0000256" key="1">
    <source>
        <dbReference type="ARBA" id="ARBA00005474"/>
    </source>
</evidence>
<dbReference type="PANTHER" id="PTHR31301:SF206">
    <property type="entry name" value="LOB DOMAIN-CONTAINING PROTEIN 1"/>
    <property type="match status" value="1"/>
</dbReference>
<comment type="caution">
    <text evidence="4">The sequence shown here is derived from an EMBL/GenBank/DDBJ whole genome shotgun (WGS) entry which is preliminary data.</text>
</comment>
<name>A0AA38L2A7_TAXCH</name>
<dbReference type="Proteomes" id="UP000824469">
    <property type="component" value="Unassembled WGS sequence"/>
</dbReference>
<protein>
    <recommendedName>
        <fullName evidence="3">LOB domain-containing protein</fullName>
    </recommendedName>
</protein>
<feature type="domain" description="LOB" evidence="3">
    <location>
        <begin position="70"/>
        <end position="136"/>
    </location>
</feature>
<gene>
    <name evidence="4" type="ORF">KI387_036198</name>
</gene>
<proteinExistence type="inferred from homology"/>